<proteinExistence type="predicted"/>
<sequence>MSEQEYILQFFLSMFLSENKKRIQWRNNGYLCGSAATYAQMHLHQGGLTVGLQGYHTSFIGSNEAPSSRKFCGQYFTFCVSTDRSIRRTEMDSTMIHAVYIPNVAWSVATWAYHGALNAAVAFSACE</sequence>
<gene>
    <name evidence="1" type="ORF">CEXT_208891</name>
</gene>
<name>A0AAV4MYF2_CAEEX</name>
<protein>
    <submittedName>
        <fullName evidence="1">Uncharacterized protein</fullName>
    </submittedName>
</protein>
<keyword evidence="2" id="KW-1185">Reference proteome</keyword>
<dbReference type="EMBL" id="BPLR01002692">
    <property type="protein sequence ID" value="GIX76745.1"/>
    <property type="molecule type" value="Genomic_DNA"/>
</dbReference>
<organism evidence="1 2">
    <name type="scientific">Caerostris extrusa</name>
    <name type="common">Bark spider</name>
    <name type="synonym">Caerostris bankana</name>
    <dbReference type="NCBI Taxonomy" id="172846"/>
    <lineage>
        <taxon>Eukaryota</taxon>
        <taxon>Metazoa</taxon>
        <taxon>Ecdysozoa</taxon>
        <taxon>Arthropoda</taxon>
        <taxon>Chelicerata</taxon>
        <taxon>Arachnida</taxon>
        <taxon>Araneae</taxon>
        <taxon>Araneomorphae</taxon>
        <taxon>Entelegynae</taxon>
        <taxon>Araneoidea</taxon>
        <taxon>Araneidae</taxon>
        <taxon>Caerostris</taxon>
    </lineage>
</organism>
<evidence type="ECO:0000313" key="1">
    <source>
        <dbReference type="EMBL" id="GIX76745.1"/>
    </source>
</evidence>
<comment type="caution">
    <text evidence="1">The sequence shown here is derived from an EMBL/GenBank/DDBJ whole genome shotgun (WGS) entry which is preliminary data.</text>
</comment>
<dbReference type="AlphaFoldDB" id="A0AAV4MYF2"/>
<evidence type="ECO:0000313" key="2">
    <source>
        <dbReference type="Proteomes" id="UP001054945"/>
    </source>
</evidence>
<accession>A0AAV4MYF2</accession>
<reference evidence="1 2" key="1">
    <citation type="submission" date="2021-06" db="EMBL/GenBank/DDBJ databases">
        <title>Caerostris extrusa draft genome.</title>
        <authorList>
            <person name="Kono N."/>
            <person name="Arakawa K."/>
        </authorList>
    </citation>
    <scope>NUCLEOTIDE SEQUENCE [LARGE SCALE GENOMIC DNA]</scope>
</reference>
<dbReference type="Proteomes" id="UP001054945">
    <property type="component" value="Unassembled WGS sequence"/>
</dbReference>